<gene>
    <name evidence="2" type="ORF">DXH78_14485</name>
</gene>
<keyword evidence="3" id="KW-1185">Reference proteome</keyword>
<dbReference type="AlphaFoldDB" id="A0A371B2T8"/>
<evidence type="ECO:0000256" key="1">
    <source>
        <dbReference type="SAM" id="SignalP"/>
    </source>
</evidence>
<proteinExistence type="predicted"/>
<dbReference type="Proteomes" id="UP000263993">
    <property type="component" value="Unassembled WGS sequence"/>
</dbReference>
<name>A0A371B2T8_9BRAD</name>
<feature type="signal peptide" evidence="1">
    <location>
        <begin position="1"/>
        <end position="26"/>
    </location>
</feature>
<sequence>MRSFRSLGIAVAMLVPLSAIDTPAYAITTEQWRNVCFDSLGLRSATSQVDVGKAGFRMDDGVAPAARAKPPPPTWDATLRSTIAFIKAYPDSGGNYLLIVQCVGTAERYGTTFPKCNSTQTPITAATPKTLSEYTDDELIDWVNANIP</sequence>
<comment type="caution">
    <text evidence="2">The sequence shown here is derived from an EMBL/GenBank/DDBJ whole genome shotgun (WGS) entry which is preliminary data.</text>
</comment>
<protein>
    <submittedName>
        <fullName evidence="2">Uncharacterized protein</fullName>
    </submittedName>
</protein>
<organism evidence="2 3">
    <name type="scientific">Undibacter mobilis</name>
    <dbReference type="NCBI Taxonomy" id="2292256"/>
    <lineage>
        <taxon>Bacteria</taxon>
        <taxon>Pseudomonadati</taxon>
        <taxon>Pseudomonadota</taxon>
        <taxon>Alphaproteobacteria</taxon>
        <taxon>Hyphomicrobiales</taxon>
        <taxon>Nitrobacteraceae</taxon>
        <taxon>Undibacter</taxon>
    </lineage>
</organism>
<dbReference type="EMBL" id="QRGO01000002">
    <property type="protein sequence ID" value="RDV01834.1"/>
    <property type="molecule type" value="Genomic_DNA"/>
</dbReference>
<evidence type="ECO:0000313" key="2">
    <source>
        <dbReference type="EMBL" id="RDV01834.1"/>
    </source>
</evidence>
<accession>A0A371B2T8</accession>
<dbReference type="RefSeq" id="WP_115517957.1">
    <property type="nucleotide sequence ID" value="NZ_QRGO01000002.1"/>
</dbReference>
<evidence type="ECO:0000313" key="3">
    <source>
        <dbReference type="Proteomes" id="UP000263993"/>
    </source>
</evidence>
<reference evidence="3" key="1">
    <citation type="submission" date="2018-08" db="EMBL/GenBank/DDBJ databases">
        <authorList>
            <person name="Kim S.-J."/>
            <person name="Jung G.-Y."/>
        </authorList>
    </citation>
    <scope>NUCLEOTIDE SEQUENCE [LARGE SCALE GENOMIC DNA]</scope>
    <source>
        <strain evidence="3">GY_H</strain>
    </source>
</reference>
<keyword evidence="1" id="KW-0732">Signal</keyword>
<feature type="chain" id="PRO_5016812614" evidence="1">
    <location>
        <begin position="27"/>
        <end position="148"/>
    </location>
</feature>